<evidence type="ECO:0000256" key="5">
    <source>
        <dbReference type="HAMAP-Rule" id="MF_00081"/>
    </source>
</evidence>
<dbReference type="Gene3D" id="1.10.10.10">
    <property type="entry name" value="Winged helix-like DNA-binding domain superfamily/Winged helix DNA-binding domain"/>
    <property type="match status" value="1"/>
</dbReference>
<evidence type="ECO:0000313" key="8">
    <source>
        <dbReference type="EMBL" id="OUD16042.1"/>
    </source>
</evidence>
<feature type="domain" description="Winged helix-turn-helix transcription repressor HrcA DNA-binding" evidence="7">
    <location>
        <begin position="18"/>
        <end position="88"/>
    </location>
</feature>
<dbReference type="InterPro" id="IPR021153">
    <property type="entry name" value="HrcA_C"/>
</dbReference>
<accession>A0A251XC02</accession>
<evidence type="ECO:0000259" key="7">
    <source>
        <dbReference type="Pfam" id="PF03444"/>
    </source>
</evidence>
<dbReference type="Gene3D" id="3.30.450.40">
    <property type="match status" value="1"/>
</dbReference>
<reference evidence="8 9" key="1">
    <citation type="submission" date="2016-12" db="EMBL/GenBank/DDBJ databases">
        <title>Thioflexothrix psekupsii D3 genome sequencing and assembly.</title>
        <authorList>
            <person name="Fomenkov A."/>
            <person name="Vincze T."/>
            <person name="Grabovich M."/>
            <person name="Anton B.P."/>
            <person name="Dubinina G."/>
            <person name="Orlova M."/>
            <person name="Belousova E."/>
            <person name="Roberts R.J."/>
        </authorList>
    </citation>
    <scope>NUCLEOTIDE SEQUENCE [LARGE SCALE GENOMIC DNA]</scope>
    <source>
        <strain evidence="8">D3</strain>
    </source>
</reference>
<evidence type="ECO:0000256" key="4">
    <source>
        <dbReference type="ARBA" id="ARBA00023163"/>
    </source>
</evidence>
<dbReference type="NCBIfam" id="TIGR00331">
    <property type="entry name" value="hrcA"/>
    <property type="match status" value="1"/>
</dbReference>
<evidence type="ECO:0000256" key="1">
    <source>
        <dbReference type="ARBA" id="ARBA00022491"/>
    </source>
</evidence>
<protein>
    <recommendedName>
        <fullName evidence="5">Heat-inducible transcription repressor HrcA</fullName>
    </recommendedName>
</protein>
<keyword evidence="3 5" id="KW-0346">Stress response</keyword>
<evidence type="ECO:0000259" key="6">
    <source>
        <dbReference type="Pfam" id="PF01628"/>
    </source>
</evidence>
<dbReference type="Pfam" id="PF01628">
    <property type="entry name" value="HrcA"/>
    <property type="match status" value="1"/>
</dbReference>
<dbReference type="OrthoDB" id="9783139at2"/>
<keyword evidence="4 5" id="KW-0804">Transcription</keyword>
<dbReference type="InterPro" id="IPR036390">
    <property type="entry name" value="WH_DNA-bd_sf"/>
</dbReference>
<sequence length="365" mass="40835">MSEHQINKPVNKTDTSQLSERAAHLFRALVERYIRDGQPVGSRTLSRELAWDLSPATIRNVMADLEDMGLIFSPHTSSGRVPTPLGYRFFIDTLLQVKPLQQQEEALLRQRFKTHLPSLPNAKTVLAYTSDLLSEMTRFAGVVMLPRRRAKVLRHIEFLMLGKNRVLAILVLNDGEVQNRFIETTRDYSPSELERVSHYLNAAFGGQSVDQVRQSLLQELQEAQRDLDESLQWAMTTTRQALDDVEAEQSDLVLTGQINLMDVDELCRVDKLRELFVAFNEKQEILGLLDQALTGEGVQIFIGGESGYSVFDDCSVVAAPYGLAGEVIGVLGVIGPTRMNYDRVIPIVDLTAQLLGSALHQGSQN</sequence>
<dbReference type="GO" id="GO:0045892">
    <property type="term" value="P:negative regulation of DNA-templated transcription"/>
    <property type="evidence" value="ECO:0007669"/>
    <property type="project" value="UniProtKB-UniRule"/>
</dbReference>
<keyword evidence="9" id="KW-1185">Reference proteome</keyword>
<dbReference type="RefSeq" id="WP_086486768.1">
    <property type="nucleotide sequence ID" value="NZ_MSLT01000002.1"/>
</dbReference>
<dbReference type="HAMAP" id="MF_00081">
    <property type="entry name" value="HrcA"/>
    <property type="match status" value="1"/>
</dbReference>
<dbReference type="InterPro" id="IPR029016">
    <property type="entry name" value="GAF-like_dom_sf"/>
</dbReference>
<dbReference type="PANTHER" id="PTHR34824">
    <property type="entry name" value="HEAT-INDUCIBLE TRANSCRIPTION REPRESSOR HRCA"/>
    <property type="match status" value="1"/>
</dbReference>
<evidence type="ECO:0000313" key="9">
    <source>
        <dbReference type="Proteomes" id="UP000194798"/>
    </source>
</evidence>
<comment type="function">
    <text evidence="5">Negative regulator of class I heat shock genes (grpE-dnaK-dnaJ and groELS operons). Prevents heat-shock induction of these operons.</text>
</comment>
<comment type="caution">
    <text evidence="8">The sequence shown here is derived from an EMBL/GenBank/DDBJ whole genome shotgun (WGS) entry which is preliminary data.</text>
</comment>
<dbReference type="InterPro" id="IPR002571">
    <property type="entry name" value="HrcA"/>
</dbReference>
<keyword evidence="1 5" id="KW-0678">Repressor</keyword>
<dbReference type="AlphaFoldDB" id="A0A251XC02"/>
<dbReference type="EMBL" id="MSLT01000002">
    <property type="protein sequence ID" value="OUD16042.1"/>
    <property type="molecule type" value="Genomic_DNA"/>
</dbReference>
<gene>
    <name evidence="5" type="primary">hrcA</name>
    <name evidence="8" type="ORF">TPSD3_01160</name>
</gene>
<feature type="domain" description="Heat-inducible transcription repressor HrcA C-terminal" evidence="6">
    <location>
        <begin position="124"/>
        <end position="345"/>
    </location>
</feature>
<dbReference type="PANTHER" id="PTHR34824:SF1">
    <property type="entry name" value="HEAT-INDUCIBLE TRANSCRIPTION REPRESSOR HRCA"/>
    <property type="match status" value="1"/>
</dbReference>
<keyword evidence="2 5" id="KW-0805">Transcription regulation</keyword>
<dbReference type="GO" id="GO:0003677">
    <property type="term" value="F:DNA binding"/>
    <property type="evidence" value="ECO:0007669"/>
    <property type="project" value="InterPro"/>
</dbReference>
<proteinExistence type="inferred from homology"/>
<dbReference type="Proteomes" id="UP000194798">
    <property type="component" value="Unassembled WGS sequence"/>
</dbReference>
<organism evidence="8 9">
    <name type="scientific">Thioflexithrix psekupsensis</name>
    <dbReference type="NCBI Taxonomy" id="1570016"/>
    <lineage>
        <taxon>Bacteria</taxon>
        <taxon>Pseudomonadati</taxon>
        <taxon>Pseudomonadota</taxon>
        <taxon>Gammaproteobacteria</taxon>
        <taxon>Thiotrichales</taxon>
        <taxon>Thioflexithrix</taxon>
    </lineage>
</organism>
<dbReference type="InterPro" id="IPR005104">
    <property type="entry name" value="WHTH_HrcA_DNA-bd"/>
</dbReference>
<dbReference type="Gene3D" id="3.30.390.60">
    <property type="entry name" value="Heat-inducible transcription repressor hrca homolog, domain 3"/>
    <property type="match status" value="1"/>
</dbReference>
<dbReference type="InterPro" id="IPR036388">
    <property type="entry name" value="WH-like_DNA-bd_sf"/>
</dbReference>
<evidence type="ECO:0000256" key="3">
    <source>
        <dbReference type="ARBA" id="ARBA00023016"/>
    </source>
</evidence>
<dbReference type="InterPro" id="IPR023120">
    <property type="entry name" value="WHTH_transcript_rep_HrcA_IDD"/>
</dbReference>
<dbReference type="SUPFAM" id="SSF46785">
    <property type="entry name" value="Winged helix' DNA-binding domain"/>
    <property type="match status" value="1"/>
</dbReference>
<evidence type="ECO:0000256" key="2">
    <source>
        <dbReference type="ARBA" id="ARBA00023015"/>
    </source>
</evidence>
<dbReference type="SUPFAM" id="SSF55781">
    <property type="entry name" value="GAF domain-like"/>
    <property type="match status" value="1"/>
</dbReference>
<comment type="similarity">
    <text evidence="5">Belongs to the HrcA family.</text>
</comment>
<dbReference type="PIRSF" id="PIRSF005485">
    <property type="entry name" value="HrcA"/>
    <property type="match status" value="1"/>
</dbReference>
<dbReference type="Pfam" id="PF03444">
    <property type="entry name" value="WHD_HrcA"/>
    <property type="match status" value="1"/>
</dbReference>
<name>A0A251XC02_9GAMM</name>